<dbReference type="Gene3D" id="1.20.1540.10">
    <property type="entry name" value="Rhomboid-like"/>
    <property type="match status" value="1"/>
</dbReference>
<feature type="transmembrane region" description="Helical" evidence="6">
    <location>
        <begin position="66"/>
        <end position="88"/>
    </location>
</feature>
<comment type="similarity">
    <text evidence="2">Belongs to the peptidase S54 family.</text>
</comment>
<keyword evidence="9" id="KW-1185">Reference proteome</keyword>
<reference evidence="8" key="2">
    <citation type="submission" date="2023-06" db="EMBL/GenBank/DDBJ databases">
        <authorList>
            <person name="Swenson N.G."/>
            <person name="Wegrzyn J.L."/>
            <person name="Mcevoy S.L."/>
        </authorList>
    </citation>
    <scope>NUCLEOTIDE SEQUENCE</scope>
    <source>
        <strain evidence="8">NS2018</strain>
        <tissue evidence="8">Leaf</tissue>
    </source>
</reference>
<comment type="subcellular location">
    <subcellularLocation>
        <location evidence="1">Membrane</location>
        <topology evidence="1">Multi-pass membrane protein</topology>
    </subcellularLocation>
</comment>
<dbReference type="InterPro" id="IPR022764">
    <property type="entry name" value="Peptidase_S54_rhomboid_dom"/>
</dbReference>
<feature type="transmembrane region" description="Helical" evidence="6">
    <location>
        <begin position="109"/>
        <end position="134"/>
    </location>
</feature>
<feature type="transmembrane region" description="Helical" evidence="6">
    <location>
        <begin position="211"/>
        <end position="228"/>
    </location>
</feature>
<comment type="caution">
    <text evidence="8">The sequence shown here is derived from an EMBL/GenBank/DDBJ whole genome shotgun (WGS) entry which is preliminary data.</text>
</comment>
<dbReference type="AlphaFoldDB" id="A0AA39VSE5"/>
<gene>
    <name evidence="8" type="ORF">LWI29_032530</name>
</gene>
<proteinExistence type="inferred from homology"/>
<evidence type="ECO:0000256" key="5">
    <source>
        <dbReference type="ARBA" id="ARBA00023136"/>
    </source>
</evidence>
<keyword evidence="3 6" id="KW-0812">Transmembrane</keyword>
<dbReference type="PANTHER" id="PTHR43731:SF26">
    <property type="entry name" value="RHOMBOID-LIKE PROTEIN 10, CHLOROPLASTIC"/>
    <property type="match status" value="1"/>
</dbReference>
<evidence type="ECO:0000256" key="4">
    <source>
        <dbReference type="ARBA" id="ARBA00022989"/>
    </source>
</evidence>
<organism evidence="8 9">
    <name type="scientific">Acer saccharum</name>
    <name type="common">Sugar maple</name>
    <dbReference type="NCBI Taxonomy" id="4024"/>
    <lineage>
        <taxon>Eukaryota</taxon>
        <taxon>Viridiplantae</taxon>
        <taxon>Streptophyta</taxon>
        <taxon>Embryophyta</taxon>
        <taxon>Tracheophyta</taxon>
        <taxon>Spermatophyta</taxon>
        <taxon>Magnoliopsida</taxon>
        <taxon>eudicotyledons</taxon>
        <taxon>Gunneridae</taxon>
        <taxon>Pentapetalae</taxon>
        <taxon>rosids</taxon>
        <taxon>malvids</taxon>
        <taxon>Sapindales</taxon>
        <taxon>Sapindaceae</taxon>
        <taxon>Hippocastanoideae</taxon>
        <taxon>Acereae</taxon>
        <taxon>Acer</taxon>
    </lineage>
</organism>
<dbReference type="GO" id="GO:0031969">
    <property type="term" value="C:chloroplast membrane"/>
    <property type="evidence" value="ECO:0007669"/>
    <property type="project" value="TreeGrafter"/>
</dbReference>
<reference evidence="8" key="1">
    <citation type="journal article" date="2022" name="Plant J.">
        <title>Strategies of tolerance reflected in two North American maple genomes.</title>
        <authorList>
            <person name="McEvoy S.L."/>
            <person name="Sezen U.U."/>
            <person name="Trouern-Trend A."/>
            <person name="McMahon S.M."/>
            <person name="Schaberg P.G."/>
            <person name="Yang J."/>
            <person name="Wegrzyn J.L."/>
            <person name="Swenson N.G."/>
        </authorList>
    </citation>
    <scope>NUCLEOTIDE SEQUENCE</scope>
    <source>
        <strain evidence="8">NS2018</strain>
    </source>
</reference>
<protein>
    <recommendedName>
        <fullName evidence="7">Peptidase S54 rhomboid domain-containing protein</fullName>
    </recommendedName>
</protein>
<dbReference type="Proteomes" id="UP001168877">
    <property type="component" value="Unassembled WGS sequence"/>
</dbReference>
<dbReference type="InterPro" id="IPR050925">
    <property type="entry name" value="Rhomboid_protease_S54"/>
</dbReference>
<feature type="domain" description="Peptidase S54 rhomboid" evidence="7">
    <location>
        <begin position="99"/>
        <end position="228"/>
    </location>
</feature>
<dbReference type="SUPFAM" id="SSF144091">
    <property type="entry name" value="Rhomboid-like"/>
    <property type="match status" value="1"/>
</dbReference>
<sequence>MGSAPHQPFEWVHIPLNATTTTASLRLGHHLRLGLLLRSSFQKNLSRLCPVRRLKDLWCQRAMDHIILAANILIYIAQIATQGKLMLWGAKINSLIDKGQFWRLATSSLLHAILHTLWSGLNLMAQNIFFVFRFTSAQRLQKLGSTMSYQFCKAPAVGASGAIFGLVGSLAVFIMRHRGMVEGGREELQHIAQVIFYNMAIGFMFKGIDNWGHLGGLLGGVAMSWFLGPAWKYESMSNDGSRIFTDKAPIFYFINRKRRPGKLN</sequence>
<dbReference type="GO" id="GO:0004252">
    <property type="term" value="F:serine-type endopeptidase activity"/>
    <property type="evidence" value="ECO:0007669"/>
    <property type="project" value="InterPro"/>
</dbReference>
<keyword evidence="4 6" id="KW-1133">Transmembrane helix</keyword>
<dbReference type="PANTHER" id="PTHR43731">
    <property type="entry name" value="RHOMBOID PROTEASE"/>
    <property type="match status" value="1"/>
</dbReference>
<evidence type="ECO:0000256" key="2">
    <source>
        <dbReference type="ARBA" id="ARBA00009045"/>
    </source>
</evidence>
<name>A0AA39VSE5_ACESA</name>
<evidence type="ECO:0000256" key="6">
    <source>
        <dbReference type="SAM" id="Phobius"/>
    </source>
</evidence>
<feature type="transmembrane region" description="Helical" evidence="6">
    <location>
        <begin position="154"/>
        <end position="175"/>
    </location>
</feature>
<dbReference type="EMBL" id="JAUESC010000381">
    <property type="protein sequence ID" value="KAK0590862.1"/>
    <property type="molecule type" value="Genomic_DNA"/>
</dbReference>
<keyword evidence="5 6" id="KW-0472">Membrane</keyword>
<dbReference type="InterPro" id="IPR035952">
    <property type="entry name" value="Rhomboid-like_sf"/>
</dbReference>
<evidence type="ECO:0000256" key="3">
    <source>
        <dbReference type="ARBA" id="ARBA00022692"/>
    </source>
</evidence>
<dbReference type="Pfam" id="PF01694">
    <property type="entry name" value="Rhomboid"/>
    <property type="match status" value="1"/>
</dbReference>
<evidence type="ECO:0000313" key="8">
    <source>
        <dbReference type="EMBL" id="KAK0590862.1"/>
    </source>
</evidence>
<accession>A0AA39VSE5</accession>
<evidence type="ECO:0000259" key="7">
    <source>
        <dbReference type="Pfam" id="PF01694"/>
    </source>
</evidence>
<evidence type="ECO:0000256" key="1">
    <source>
        <dbReference type="ARBA" id="ARBA00004141"/>
    </source>
</evidence>
<evidence type="ECO:0000313" key="9">
    <source>
        <dbReference type="Proteomes" id="UP001168877"/>
    </source>
</evidence>